<evidence type="ECO:0000256" key="2">
    <source>
        <dbReference type="ARBA" id="ARBA00023239"/>
    </source>
</evidence>
<proteinExistence type="predicted"/>
<sequence>MKKTAILLMAHGSRIPEANDAVQEIAAMVRTMTGYEIVEVSFREMHLPNIQQGIDACVKQGAERVLLMPYFLFIGAHVQEDLPEEMAQARERYPKVEFAMGNHLGVHRKLAEVVVERIAEGLTTTGWH</sequence>
<dbReference type="PANTHER" id="PTHR33542:SF3">
    <property type="entry name" value="SIROHYDROCHLORIN FERROCHELATASE, CHLOROPLASTIC"/>
    <property type="match status" value="1"/>
</dbReference>
<dbReference type="RefSeq" id="WP_214170680.1">
    <property type="nucleotide sequence ID" value="NZ_JAHCVJ010000002.1"/>
</dbReference>
<comment type="caution">
    <text evidence="3">The sequence shown here is derived from an EMBL/GenBank/DDBJ whole genome shotgun (WGS) entry which is preliminary data.</text>
</comment>
<dbReference type="Pfam" id="PF01903">
    <property type="entry name" value="CbiX"/>
    <property type="match status" value="1"/>
</dbReference>
<evidence type="ECO:0000256" key="1">
    <source>
        <dbReference type="ARBA" id="ARBA00022723"/>
    </source>
</evidence>
<dbReference type="GO" id="GO:0016829">
    <property type="term" value="F:lyase activity"/>
    <property type="evidence" value="ECO:0007669"/>
    <property type="project" value="UniProtKB-KW"/>
</dbReference>
<dbReference type="GO" id="GO:0046872">
    <property type="term" value="F:metal ion binding"/>
    <property type="evidence" value="ECO:0007669"/>
    <property type="project" value="UniProtKB-KW"/>
</dbReference>
<dbReference type="InterPro" id="IPR050963">
    <property type="entry name" value="Sirohydro_Cobaltochel/CbiX"/>
</dbReference>
<gene>
    <name evidence="3" type="ORF">KI809_06270</name>
</gene>
<reference evidence="3 4" key="1">
    <citation type="submission" date="2021-05" db="EMBL/GenBank/DDBJ databases">
        <title>The draft genome of Geobacter pelophilus DSM 12255.</title>
        <authorList>
            <person name="Xu Z."/>
            <person name="Masuda Y."/>
            <person name="Itoh H."/>
            <person name="Senoo K."/>
        </authorList>
    </citation>
    <scope>NUCLEOTIDE SEQUENCE [LARGE SCALE GENOMIC DNA]</scope>
    <source>
        <strain evidence="3 4">DSM 12255</strain>
    </source>
</reference>
<dbReference type="Proteomes" id="UP000811899">
    <property type="component" value="Unassembled WGS sequence"/>
</dbReference>
<dbReference type="PANTHER" id="PTHR33542">
    <property type="entry name" value="SIROHYDROCHLORIN FERROCHELATASE, CHLOROPLASTIC"/>
    <property type="match status" value="1"/>
</dbReference>
<dbReference type="EMBL" id="JAHCVJ010000002">
    <property type="protein sequence ID" value="MBT0663904.1"/>
    <property type="molecule type" value="Genomic_DNA"/>
</dbReference>
<keyword evidence="1" id="KW-0479">Metal-binding</keyword>
<keyword evidence="4" id="KW-1185">Reference proteome</keyword>
<name>A0AAW4KYS3_9BACT</name>
<dbReference type="CDD" id="cd03416">
    <property type="entry name" value="CbiX_SirB_N"/>
    <property type="match status" value="1"/>
</dbReference>
<accession>A0AAW4KYS3</accession>
<evidence type="ECO:0000313" key="4">
    <source>
        <dbReference type="Proteomes" id="UP000811899"/>
    </source>
</evidence>
<protein>
    <submittedName>
        <fullName evidence="3">CbiX/SirB N-terminal domain-containing protein</fullName>
    </submittedName>
</protein>
<dbReference type="Gene3D" id="3.40.50.1400">
    <property type="match status" value="1"/>
</dbReference>
<organism evidence="3 4">
    <name type="scientific">Geoanaerobacter pelophilus</name>
    <dbReference type="NCBI Taxonomy" id="60036"/>
    <lineage>
        <taxon>Bacteria</taxon>
        <taxon>Pseudomonadati</taxon>
        <taxon>Thermodesulfobacteriota</taxon>
        <taxon>Desulfuromonadia</taxon>
        <taxon>Geobacterales</taxon>
        <taxon>Geobacteraceae</taxon>
        <taxon>Geoanaerobacter</taxon>
    </lineage>
</organism>
<keyword evidence="2" id="KW-0456">Lyase</keyword>
<dbReference type="InterPro" id="IPR002762">
    <property type="entry name" value="CbiX-like"/>
</dbReference>
<evidence type="ECO:0000313" key="3">
    <source>
        <dbReference type="EMBL" id="MBT0663904.1"/>
    </source>
</evidence>
<dbReference type="AlphaFoldDB" id="A0AAW4KYS3"/>
<dbReference type="SUPFAM" id="SSF53800">
    <property type="entry name" value="Chelatase"/>
    <property type="match status" value="1"/>
</dbReference>